<sequence>MEIKKIVPYRSISGEGSSLSLELAFLQTYGTTFLIINFCYLNGGGTKLLMFMEARNMVVIIRKLWRILKQSRKGQFFN</sequence>
<name>A0A099T3P5_METMT</name>
<accession>A0A099T3P5</accession>
<dbReference type="Proteomes" id="UP000029859">
    <property type="component" value="Unassembled WGS sequence"/>
</dbReference>
<keyword evidence="1" id="KW-0472">Membrane</keyword>
<proteinExistence type="predicted"/>
<evidence type="ECO:0000313" key="3">
    <source>
        <dbReference type="Proteomes" id="UP000029859"/>
    </source>
</evidence>
<keyword evidence="1" id="KW-1133">Transmembrane helix</keyword>
<gene>
    <name evidence="2" type="ORF">LI82_00185</name>
</gene>
<dbReference type="EMBL" id="JRHO01000002">
    <property type="protein sequence ID" value="KGK99682.1"/>
    <property type="molecule type" value="Genomic_DNA"/>
</dbReference>
<organism evidence="2 3">
    <name type="scientific">Methanococcoides methylutens</name>
    <dbReference type="NCBI Taxonomy" id="2226"/>
    <lineage>
        <taxon>Archaea</taxon>
        <taxon>Methanobacteriati</taxon>
        <taxon>Methanobacteriota</taxon>
        <taxon>Stenosarchaea group</taxon>
        <taxon>Methanomicrobia</taxon>
        <taxon>Methanosarcinales</taxon>
        <taxon>Methanosarcinaceae</taxon>
        <taxon>Methanococcoides</taxon>
    </lineage>
</organism>
<reference evidence="2 3" key="1">
    <citation type="submission" date="2014-09" db="EMBL/GenBank/DDBJ databases">
        <title>Draft genome sequence of an obligately methylotrophic methanogen, Methanococcoides methylutens, isolated from marine sediment.</title>
        <authorList>
            <person name="Guan Y."/>
            <person name="Ngugi D.K."/>
            <person name="Blom J."/>
            <person name="Ali S."/>
            <person name="Ferry J.G."/>
            <person name="Stingl U."/>
        </authorList>
    </citation>
    <scope>NUCLEOTIDE SEQUENCE [LARGE SCALE GENOMIC DNA]</scope>
    <source>
        <strain evidence="2 3">DSM 2657</strain>
    </source>
</reference>
<comment type="caution">
    <text evidence="2">The sequence shown here is derived from an EMBL/GenBank/DDBJ whole genome shotgun (WGS) entry which is preliminary data.</text>
</comment>
<dbReference type="AlphaFoldDB" id="A0A099T3P5"/>
<keyword evidence="1" id="KW-0812">Transmembrane</keyword>
<protein>
    <submittedName>
        <fullName evidence="2">Uncharacterized protein</fullName>
    </submittedName>
</protein>
<keyword evidence="3" id="KW-1185">Reference proteome</keyword>
<feature type="transmembrane region" description="Helical" evidence="1">
    <location>
        <begin position="21"/>
        <end position="43"/>
    </location>
</feature>
<evidence type="ECO:0000256" key="1">
    <source>
        <dbReference type="SAM" id="Phobius"/>
    </source>
</evidence>
<evidence type="ECO:0000313" key="2">
    <source>
        <dbReference type="EMBL" id="KGK99682.1"/>
    </source>
</evidence>